<dbReference type="AlphaFoldDB" id="A0A0D2WMX1"/>
<dbReference type="InParanoid" id="A0A0D2WMX1"/>
<dbReference type="Proteomes" id="UP000008743">
    <property type="component" value="Unassembled WGS sequence"/>
</dbReference>
<organism evidence="6 7">
    <name type="scientific">Capsaspora owczarzaki (strain ATCC 30864)</name>
    <dbReference type="NCBI Taxonomy" id="595528"/>
    <lineage>
        <taxon>Eukaryota</taxon>
        <taxon>Filasterea</taxon>
        <taxon>Capsaspora</taxon>
    </lineage>
</organism>
<evidence type="ECO:0000259" key="4">
    <source>
        <dbReference type="PROSITE" id="PS50009"/>
    </source>
</evidence>
<sequence length="637" mass="68678">MLFSLIAFLGLIAGLLYLATGARPLKWWRPDTLVAHDLRTLPYMLSYPFEAPDSRQNIIFDSASAAASSPSSTTPAPATQNSAGAAAAAAGGVATPPNTPPSASRAGSHAQLVSTPSSASIGTELPGIRAASLDKLVQRLTHHSISDANFAANFLMTYRAFSTPAELLEKLIHRYHVPLTPSSGRGAATYDKDFVHPIQVRVCNVVKLWVKTGYRDFVNNPTLIARLKYFVALMRRTGHEALADAVIKSFDKQAAKFAADEAAAARLAAGQVVSPASGPSSPASSQPGTPRPGTPVAGLPASAPSTPAHGSLATAVAASPAAPTSATSSPAILKTPVSRAMNAHIPSRSPSKEEIIASPIPMMPPSDLVADITSFLNKKQGSATDRMSRYTAMLCSDSLDALEIARQITLVDYELFRAVEPVECLEQAWSKKDKLTRAPNVLAFIKRFNDLSLLVVSCIVLTPDIKARALVLRKFMLIAQALRELQNFNSLVSIVAAMNSSPIHRLRKTMELVPEKVRQQFKAIEDLVGASSNYKQYRTRLHNLDPPCIPYIGVYLSDLTFIEDGNSSKVEGLTNFDKYRRVASVVREIMQYQDTRYNLVAIPAVIKLFSPDVSDELGINEDKAYENSLLCEPRAAS</sequence>
<dbReference type="Gene3D" id="1.20.870.10">
    <property type="entry name" value="Son of sevenless (SoS) protein Chain: S domain 1"/>
    <property type="match status" value="1"/>
</dbReference>
<dbReference type="GO" id="GO:0005886">
    <property type="term" value="C:plasma membrane"/>
    <property type="evidence" value="ECO:0007669"/>
    <property type="project" value="TreeGrafter"/>
</dbReference>
<dbReference type="PANTHER" id="PTHR23113">
    <property type="entry name" value="GUANINE NUCLEOTIDE EXCHANGE FACTOR"/>
    <property type="match status" value="1"/>
</dbReference>
<evidence type="ECO:0000256" key="3">
    <source>
        <dbReference type="SAM" id="MobiDB-lite"/>
    </source>
</evidence>
<dbReference type="InterPro" id="IPR001895">
    <property type="entry name" value="RASGEF_cat_dom"/>
</dbReference>
<feature type="domain" description="N-terminal Ras-GEF" evidence="5">
    <location>
        <begin position="124"/>
        <end position="254"/>
    </location>
</feature>
<feature type="region of interest" description="Disordered" evidence="3">
    <location>
        <begin position="273"/>
        <end position="330"/>
    </location>
</feature>
<feature type="compositionally biased region" description="Low complexity" evidence="3">
    <location>
        <begin position="273"/>
        <end position="287"/>
    </location>
</feature>
<feature type="compositionally biased region" description="Low complexity" evidence="3">
    <location>
        <begin position="313"/>
        <end position="330"/>
    </location>
</feature>
<dbReference type="STRING" id="595528.A0A0D2WMX1"/>
<dbReference type="Gene3D" id="1.10.840.10">
    <property type="entry name" value="Ras guanine-nucleotide exchange factors catalytic domain"/>
    <property type="match status" value="1"/>
</dbReference>
<reference evidence="7" key="1">
    <citation type="submission" date="2011-02" db="EMBL/GenBank/DDBJ databases">
        <title>The Genome Sequence of Capsaspora owczarzaki ATCC 30864.</title>
        <authorList>
            <person name="Russ C."/>
            <person name="Cuomo C."/>
            <person name="Burger G."/>
            <person name="Gray M.W."/>
            <person name="Holland P.W.H."/>
            <person name="King N."/>
            <person name="Lang F.B.F."/>
            <person name="Roger A.J."/>
            <person name="Ruiz-Trillo I."/>
            <person name="Young S.K."/>
            <person name="Zeng Q."/>
            <person name="Gargeya S."/>
            <person name="Alvarado L."/>
            <person name="Berlin A."/>
            <person name="Chapman S.B."/>
            <person name="Chen Z."/>
            <person name="Freedman E."/>
            <person name="Gellesch M."/>
            <person name="Goldberg J."/>
            <person name="Griggs A."/>
            <person name="Gujja S."/>
            <person name="Heilman E."/>
            <person name="Heiman D."/>
            <person name="Howarth C."/>
            <person name="Mehta T."/>
            <person name="Neiman D."/>
            <person name="Pearson M."/>
            <person name="Roberts A."/>
            <person name="Saif S."/>
            <person name="Shea T."/>
            <person name="Shenoy N."/>
            <person name="Sisk P."/>
            <person name="Stolte C."/>
            <person name="Sykes S."/>
            <person name="White J."/>
            <person name="Yandava C."/>
            <person name="Haas B."/>
            <person name="Nusbaum C."/>
            <person name="Birren B."/>
        </authorList>
    </citation>
    <scope>NUCLEOTIDE SEQUENCE</scope>
    <source>
        <strain evidence="7">ATCC 30864</strain>
    </source>
</reference>
<dbReference type="InterPro" id="IPR036964">
    <property type="entry name" value="RASGEF_cat_dom_sf"/>
</dbReference>
<dbReference type="CDD" id="cd00155">
    <property type="entry name" value="RasGEF"/>
    <property type="match status" value="1"/>
</dbReference>
<evidence type="ECO:0000256" key="2">
    <source>
        <dbReference type="PROSITE-ProRule" id="PRU00168"/>
    </source>
</evidence>
<dbReference type="InterPro" id="IPR008937">
    <property type="entry name" value="Ras-like_GEF"/>
</dbReference>
<evidence type="ECO:0000313" key="6">
    <source>
        <dbReference type="EMBL" id="KJE92340.1"/>
    </source>
</evidence>
<name>A0A0D2WMX1_CAPO3</name>
<dbReference type="eggNOG" id="KOG3417">
    <property type="taxonomic scope" value="Eukaryota"/>
</dbReference>
<protein>
    <submittedName>
        <fullName evidence="6">Uncharacterized protein</fullName>
    </submittedName>
</protein>
<dbReference type="OMA" id="WIRESGY"/>
<dbReference type="Pfam" id="PF00617">
    <property type="entry name" value="RasGEF"/>
    <property type="match status" value="1"/>
</dbReference>
<dbReference type="GO" id="GO:0007265">
    <property type="term" value="P:Ras protein signal transduction"/>
    <property type="evidence" value="ECO:0007669"/>
    <property type="project" value="TreeGrafter"/>
</dbReference>
<dbReference type="CDD" id="cd06224">
    <property type="entry name" value="REM"/>
    <property type="match status" value="1"/>
</dbReference>
<dbReference type="Pfam" id="PF00618">
    <property type="entry name" value="RasGEF_N"/>
    <property type="match status" value="1"/>
</dbReference>
<dbReference type="PROSITE" id="PS50009">
    <property type="entry name" value="RASGEF_CAT"/>
    <property type="match status" value="1"/>
</dbReference>
<feature type="compositionally biased region" description="Low complexity" evidence="3">
    <location>
        <begin position="69"/>
        <end position="96"/>
    </location>
</feature>
<evidence type="ECO:0000259" key="5">
    <source>
        <dbReference type="PROSITE" id="PS50212"/>
    </source>
</evidence>
<proteinExistence type="predicted"/>
<dbReference type="InterPro" id="IPR000651">
    <property type="entry name" value="Ras-like_Gua-exchang_fac_N"/>
</dbReference>
<keyword evidence="7" id="KW-1185">Reference proteome</keyword>
<dbReference type="InterPro" id="IPR023578">
    <property type="entry name" value="Ras_GEF_dom_sf"/>
</dbReference>
<dbReference type="SMART" id="SM00147">
    <property type="entry name" value="RasGEF"/>
    <property type="match status" value="1"/>
</dbReference>
<dbReference type="RefSeq" id="XP_004364165.1">
    <property type="nucleotide sequence ID" value="XM_004364108.2"/>
</dbReference>
<dbReference type="PROSITE" id="PS50212">
    <property type="entry name" value="RASGEF_NTER"/>
    <property type="match status" value="1"/>
</dbReference>
<keyword evidence="1 2" id="KW-0344">Guanine-nucleotide releasing factor</keyword>
<accession>A0A0D2WMX1</accession>
<dbReference type="SUPFAM" id="SSF48366">
    <property type="entry name" value="Ras GEF"/>
    <property type="match status" value="1"/>
</dbReference>
<feature type="region of interest" description="Disordered" evidence="3">
    <location>
        <begin position="69"/>
        <end position="119"/>
    </location>
</feature>
<dbReference type="OrthoDB" id="10254377at2759"/>
<gene>
    <name evidence="6" type="ORF">CAOG_003326</name>
</gene>
<evidence type="ECO:0000313" key="7">
    <source>
        <dbReference type="Proteomes" id="UP000008743"/>
    </source>
</evidence>
<evidence type="ECO:0000256" key="1">
    <source>
        <dbReference type="ARBA" id="ARBA00022658"/>
    </source>
</evidence>
<dbReference type="PhylomeDB" id="A0A0D2WMX1"/>
<dbReference type="PANTHER" id="PTHR23113:SF363">
    <property type="entry name" value="PROTEIN SON OF SEVENLESS"/>
    <property type="match status" value="1"/>
</dbReference>
<dbReference type="EMBL" id="KE346363">
    <property type="protein sequence ID" value="KJE92340.1"/>
    <property type="molecule type" value="Genomic_DNA"/>
</dbReference>
<dbReference type="GO" id="GO:0005085">
    <property type="term" value="F:guanyl-nucleotide exchange factor activity"/>
    <property type="evidence" value="ECO:0007669"/>
    <property type="project" value="UniProtKB-KW"/>
</dbReference>
<dbReference type="SMART" id="SM00229">
    <property type="entry name" value="RasGEFN"/>
    <property type="match status" value="1"/>
</dbReference>
<feature type="domain" description="Ras-GEF" evidence="4">
    <location>
        <begin position="400"/>
        <end position="634"/>
    </location>
</feature>